<feature type="active site" evidence="1">
    <location>
        <position position="77"/>
    </location>
</feature>
<dbReference type="InterPro" id="IPR050816">
    <property type="entry name" value="Flavin-dep_Halogenase_NPB"/>
</dbReference>
<feature type="binding site" evidence="2">
    <location>
        <begin position="12"/>
        <end position="15"/>
    </location>
    <ligand>
        <name>FAD</name>
        <dbReference type="ChEBI" id="CHEBI:57692"/>
    </ligand>
</feature>
<reference evidence="3 4" key="1">
    <citation type="submission" date="2019-11" db="EMBL/GenBank/DDBJ databases">
        <title>Type strains purchased from KCTC, JCM and DSMZ.</title>
        <authorList>
            <person name="Lu H."/>
        </authorList>
    </citation>
    <scope>NUCLEOTIDE SEQUENCE [LARGE SCALE GENOMIC DNA]</scope>
    <source>
        <strain evidence="3 4">KCTC 42409</strain>
    </source>
</reference>
<gene>
    <name evidence="3" type="ORF">GM668_01140</name>
</gene>
<dbReference type="InterPro" id="IPR036188">
    <property type="entry name" value="FAD/NAD-bd_sf"/>
</dbReference>
<feature type="binding site" evidence="2">
    <location>
        <position position="342"/>
    </location>
    <ligand>
        <name>L-tryptophan</name>
        <dbReference type="ChEBI" id="CHEBI:57912"/>
    </ligand>
</feature>
<keyword evidence="2" id="KW-0285">Flavoprotein</keyword>
<evidence type="ECO:0000313" key="4">
    <source>
        <dbReference type="Proteomes" id="UP000484015"/>
    </source>
</evidence>
<comment type="caution">
    <text evidence="3">The sequence shown here is derived from an EMBL/GenBank/DDBJ whole genome shotgun (WGS) entry which is preliminary data.</text>
</comment>
<dbReference type="Gene3D" id="3.50.50.60">
    <property type="entry name" value="FAD/NAD(P)-binding domain"/>
    <property type="match status" value="1"/>
</dbReference>
<feature type="binding site" evidence="2">
    <location>
        <position position="346"/>
    </location>
    <ligand>
        <name>L-tryptophan</name>
        <dbReference type="ChEBI" id="CHEBI:57912"/>
    </ligand>
</feature>
<keyword evidence="2" id="KW-0274">FAD</keyword>
<keyword evidence="2" id="KW-0547">Nucleotide-binding</keyword>
<dbReference type="GO" id="GO:0004497">
    <property type="term" value="F:monooxygenase activity"/>
    <property type="evidence" value="ECO:0007669"/>
    <property type="project" value="InterPro"/>
</dbReference>
<evidence type="ECO:0000256" key="2">
    <source>
        <dbReference type="PIRSR" id="PIRSR011396-2"/>
    </source>
</evidence>
<keyword evidence="4" id="KW-1185">Reference proteome</keyword>
<dbReference type="PIRSF" id="PIRSF011396">
    <property type="entry name" value="Trp_halogenase"/>
    <property type="match status" value="1"/>
</dbReference>
<dbReference type="PANTHER" id="PTHR43747">
    <property type="entry name" value="FAD-BINDING PROTEIN"/>
    <property type="match status" value="1"/>
</dbReference>
<organism evidence="3 4">
    <name type="scientific">Pseudoduganella ginsengisoli</name>
    <dbReference type="NCBI Taxonomy" id="1462440"/>
    <lineage>
        <taxon>Bacteria</taxon>
        <taxon>Pseudomonadati</taxon>
        <taxon>Pseudomonadota</taxon>
        <taxon>Betaproteobacteria</taxon>
        <taxon>Burkholderiales</taxon>
        <taxon>Oxalobacteraceae</taxon>
        <taxon>Telluria group</taxon>
        <taxon>Pseudoduganella</taxon>
    </lineage>
</organism>
<dbReference type="EMBL" id="WNLA01000001">
    <property type="protein sequence ID" value="MTW00683.1"/>
    <property type="molecule type" value="Genomic_DNA"/>
</dbReference>
<dbReference type="Pfam" id="PF04820">
    <property type="entry name" value="Trp_halogenase"/>
    <property type="match status" value="1"/>
</dbReference>
<dbReference type="Proteomes" id="UP000484015">
    <property type="component" value="Unassembled WGS sequence"/>
</dbReference>
<dbReference type="InterPro" id="IPR033856">
    <property type="entry name" value="Trp_halogen"/>
</dbReference>
<dbReference type="AlphaFoldDB" id="A0A6L6PT29"/>
<dbReference type="PANTHER" id="PTHR43747:SF4">
    <property type="entry name" value="FLAVIN-DEPENDENT TRYPTOPHAN HALOGENASE"/>
    <property type="match status" value="1"/>
</dbReference>
<feature type="binding site" evidence="2">
    <location>
        <position position="333"/>
    </location>
    <ligand>
        <name>FAD</name>
        <dbReference type="ChEBI" id="CHEBI:57692"/>
    </ligand>
</feature>
<accession>A0A6L6PT29</accession>
<proteinExistence type="predicted"/>
<feature type="binding site" evidence="2">
    <location>
        <position position="77"/>
    </location>
    <ligand>
        <name>7-chloro-L-tryptophan</name>
        <dbReference type="ChEBI" id="CHEBI:58713"/>
    </ligand>
</feature>
<name>A0A6L6PT29_9BURK</name>
<protein>
    <submittedName>
        <fullName evidence="3">Tryptophan halogenase</fullName>
    </submittedName>
</protein>
<dbReference type="OrthoDB" id="8868802at2"/>
<sequence length="498" mass="56475">MNHVQDIVIVGGGTAGWMTAAALSELVATNHRIRLVESDEISTIGVGEATIPLIRGYNDLIGVDENEFMRETQATFKLGIEFRNWGKVGDNYIHGFGTIGRDQLLAKFYQYWLKMYQAGEADELEHYSINTVMPRHNKFMRATSEHGDSPFADIAHAFHFDAGLYAAYLRRRAEQRGVIRTEGKIVSVGQRAGDGFIESLTMENGERITGDFFIDCSGMAALLIGKTLETPYEDWSHWLPCDSAIAVPCTSSGPLQPVTRSTAHTAGWQWRIPLQHRIGNGHVYCSKFMDKQEAETILMNNLDGEPLAAPRHIKFQTGKRTVGWNKNCVAVGLSSGFMEPLESTSIHMIQSAITRMLMLFPNGGFDQADIDCYNQQYNREYESIRDFLILHYKANQRTEPFWTHCRDMDIPASLQRKLDLFQSNGRIFRDNEELFVETSWMQVMHGQGLRARGYNPLVDQRSKADIADMLANFKQVIRHCVDHMPPHEEYIAAHCKAR</sequence>
<dbReference type="SUPFAM" id="SSF51905">
    <property type="entry name" value="FAD/NAD(P)-binding domain"/>
    <property type="match status" value="1"/>
</dbReference>
<evidence type="ECO:0000313" key="3">
    <source>
        <dbReference type="EMBL" id="MTW00683.1"/>
    </source>
</evidence>
<dbReference type="InterPro" id="IPR006905">
    <property type="entry name" value="Flavin_halogenase"/>
</dbReference>
<evidence type="ECO:0000256" key="1">
    <source>
        <dbReference type="PIRSR" id="PIRSR011396-1"/>
    </source>
</evidence>
<dbReference type="RefSeq" id="WP_155437094.1">
    <property type="nucleotide sequence ID" value="NZ_WNLA01000001.1"/>
</dbReference>
<dbReference type="GO" id="GO:0000166">
    <property type="term" value="F:nucleotide binding"/>
    <property type="evidence" value="ECO:0007669"/>
    <property type="project" value="UniProtKB-KW"/>
</dbReference>